<dbReference type="Proteomes" id="UP001205105">
    <property type="component" value="Unassembled WGS sequence"/>
</dbReference>
<protein>
    <recommendedName>
        <fullName evidence="4">Prefoldin subunit 5</fullName>
    </recommendedName>
</protein>
<comment type="similarity">
    <text evidence="1">Belongs to the prefoldin subunit alpha family.</text>
</comment>
<keyword evidence="3" id="KW-1185">Reference proteome</keyword>
<dbReference type="InterPro" id="IPR011599">
    <property type="entry name" value="PFD_alpha_archaea"/>
</dbReference>
<dbReference type="GO" id="GO:0006457">
    <property type="term" value="P:protein folding"/>
    <property type="evidence" value="ECO:0007669"/>
    <property type="project" value="InterPro"/>
</dbReference>
<dbReference type="CDD" id="cd23157">
    <property type="entry name" value="Prefoldin_5"/>
    <property type="match status" value="1"/>
</dbReference>
<dbReference type="GO" id="GO:0005737">
    <property type="term" value="C:cytoplasm"/>
    <property type="evidence" value="ECO:0007669"/>
    <property type="project" value="TreeGrafter"/>
</dbReference>
<dbReference type="GO" id="GO:1990114">
    <property type="term" value="P:RNA polymerase II core complex assembly"/>
    <property type="evidence" value="ECO:0007669"/>
    <property type="project" value="TreeGrafter"/>
</dbReference>
<organism evidence="2 3">
    <name type="scientific">Chlorella ohadii</name>
    <dbReference type="NCBI Taxonomy" id="2649997"/>
    <lineage>
        <taxon>Eukaryota</taxon>
        <taxon>Viridiplantae</taxon>
        <taxon>Chlorophyta</taxon>
        <taxon>core chlorophytes</taxon>
        <taxon>Trebouxiophyceae</taxon>
        <taxon>Chlorellales</taxon>
        <taxon>Chlorellaceae</taxon>
        <taxon>Chlorella clade</taxon>
        <taxon>Chlorella</taxon>
    </lineage>
</organism>
<evidence type="ECO:0000313" key="2">
    <source>
        <dbReference type="EMBL" id="KAI7845662.1"/>
    </source>
</evidence>
<evidence type="ECO:0008006" key="4">
    <source>
        <dbReference type="Google" id="ProtNLM"/>
    </source>
</evidence>
<dbReference type="GO" id="GO:0009409">
    <property type="term" value="P:response to cold"/>
    <property type="evidence" value="ECO:0007669"/>
    <property type="project" value="UniProtKB-ARBA"/>
</dbReference>
<gene>
    <name evidence="2" type="ORF">COHA_000776</name>
</gene>
<evidence type="ECO:0000256" key="1">
    <source>
        <dbReference type="ARBA" id="ARBA00010048"/>
    </source>
</evidence>
<dbReference type="EMBL" id="JADXDR010000014">
    <property type="protein sequence ID" value="KAI7845662.1"/>
    <property type="molecule type" value="Genomic_DNA"/>
</dbReference>
<dbReference type="GO" id="GO:1990115">
    <property type="term" value="P:RNA polymerase III assembly"/>
    <property type="evidence" value="ECO:0007669"/>
    <property type="project" value="TreeGrafter"/>
</dbReference>
<proteinExistence type="inferred from homology"/>
<sequence>MSGEPVSLSALSPQELVQVRQSLEQELQTMTQNAVTLQGTAGKFAAAGQAVEYLQDQKQGQPVLLPLTESLYVGGSLESVDSVLLEIGTGYFVERDIEGGVDYCRRKVKQRQAMLAQVDAMLEQRMGEQQAAGQQAAAGPAAAGQKK</sequence>
<dbReference type="GO" id="GO:1990113">
    <property type="term" value="P:RNA polymerase I assembly"/>
    <property type="evidence" value="ECO:0007669"/>
    <property type="project" value="TreeGrafter"/>
</dbReference>
<dbReference type="Gene3D" id="1.10.287.370">
    <property type="match status" value="1"/>
</dbReference>
<dbReference type="InterPro" id="IPR009053">
    <property type="entry name" value="Prefoldin"/>
</dbReference>
<name>A0AAD5H9S8_9CHLO</name>
<dbReference type="InterPro" id="IPR004127">
    <property type="entry name" value="Prefoldin_subunit_alpha"/>
</dbReference>
<evidence type="ECO:0000313" key="3">
    <source>
        <dbReference type="Proteomes" id="UP001205105"/>
    </source>
</evidence>
<dbReference type="Pfam" id="PF02996">
    <property type="entry name" value="Prefoldin"/>
    <property type="match status" value="1"/>
</dbReference>
<dbReference type="SUPFAM" id="SSF46579">
    <property type="entry name" value="Prefoldin"/>
    <property type="match status" value="1"/>
</dbReference>
<dbReference type="GO" id="GO:0016272">
    <property type="term" value="C:prefoldin complex"/>
    <property type="evidence" value="ECO:0007669"/>
    <property type="project" value="InterPro"/>
</dbReference>
<comment type="caution">
    <text evidence="2">The sequence shown here is derived from an EMBL/GenBank/DDBJ whole genome shotgun (WGS) entry which is preliminary data.</text>
</comment>
<dbReference type="AlphaFoldDB" id="A0AAD5H9S8"/>
<accession>A0AAD5H9S8</accession>
<dbReference type="GO" id="GO:0051082">
    <property type="term" value="F:unfolded protein binding"/>
    <property type="evidence" value="ECO:0007669"/>
    <property type="project" value="InterPro"/>
</dbReference>
<dbReference type="PANTHER" id="PTHR12674">
    <property type="entry name" value="PREFOLDIN SUBUNIT 5"/>
    <property type="match status" value="1"/>
</dbReference>
<dbReference type="PANTHER" id="PTHR12674:SF2">
    <property type="entry name" value="PREFOLDIN SUBUNIT 5"/>
    <property type="match status" value="1"/>
</dbReference>
<dbReference type="NCBIfam" id="TIGR00293">
    <property type="entry name" value="prefoldin subunit alpha"/>
    <property type="match status" value="1"/>
</dbReference>
<reference evidence="2" key="1">
    <citation type="submission" date="2020-11" db="EMBL/GenBank/DDBJ databases">
        <title>Chlorella ohadii genome sequencing and assembly.</title>
        <authorList>
            <person name="Murik O."/>
            <person name="Treves H."/>
            <person name="Kedem I."/>
            <person name="Shotland Y."/>
            <person name="Kaplan A."/>
        </authorList>
    </citation>
    <scope>NUCLEOTIDE SEQUENCE</scope>
    <source>
        <strain evidence="2">1</strain>
    </source>
</reference>